<evidence type="ECO:0000256" key="1">
    <source>
        <dbReference type="ARBA" id="ARBA00004141"/>
    </source>
</evidence>
<evidence type="ECO:0000313" key="9">
    <source>
        <dbReference type="Ensembl" id="ENSDCDP00010023724.1"/>
    </source>
</evidence>
<comment type="similarity">
    <text evidence="5">Belongs to the TMEM179 family.</text>
</comment>
<feature type="transmembrane region" description="Helical" evidence="7">
    <location>
        <begin position="171"/>
        <end position="189"/>
    </location>
</feature>
<keyword evidence="8" id="KW-0732">Signal</keyword>
<evidence type="ECO:0000256" key="4">
    <source>
        <dbReference type="ARBA" id="ARBA00023136"/>
    </source>
</evidence>
<feature type="transmembrane region" description="Helical" evidence="7">
    <location>
        <begin position="66"/>
        <end position="89"/>
    </location>
</feature>
<organism evidence="9 10">
    <name type="scientific">Denticeps clupeoides</name>
    <name type="common">denticle herring</name>
    <dbReference type="NCBI Taxonomy" id="299321"/>
    <lineage>
        <taxon>Eukaryota</taxon>
        <taxon>Metazoa</taxon>
        <taxon>Chordata</taxon>
        <taxon>Craniata</taxon>
        <taxon>Vertebrata</taxon>
        <taxon>Euteleostomi</taxon>
        <taxon>Actinopterygii</taxon>
        <taxon>Neopterygii</taxon>
        <taxon>Teleostei</taxon>
        <taxon>Clupei</taxon>
        <taxon>Clupeiformes</taxon>
        <taxon>Denticipitoidei</taxon>
        <taxon>Denticipitidae</taxon>
        <taxon>Denticeps</taxon>
    </lineage>
</organism>
<accession>A0AAY4BS13</accession>
<evidence type="ECO:0000256" key="6">
    <source>
        <dbReference type="SAM" id="MobiDB-lite"/>
    </source>
</evidence>
<protein>
    <recommendedName>
        <fullName evidence="11">Transmembrane protein 179B</fullName>
    </recommendedName>
</protein>
<dbReference type="Proteomes" id="UP000694580">
    <property type="component" value="Chromosome 1"/>
</dbReference>
<keyword evidence="3 7" id="KW-1133">Transmembrane helix</keyword>
<reference evidence="9" key="2">
    <citation type="submission" date="2025-08" db="UniProtKB">
        <authorList>
            <consortium name="Ensembl"/>
        </authorList>
    </citation>
    <scope>IDENTIFICATION</scope>
</reference>
<keyword evidence="2 7" id="KW-0812">Transmembrane</keyword>
<feature type="signal peptide" evidence="8">
    <location>
        <begin position="1"/>
        <end position="17"/>
    </location>
</feature>
<dbReference type="RefSeq" id="XP_028843255.1">
    <property type="nucleotide sequence ID" value="XM_028987422.1"/>
</dbReference>
<keyword evidence="4 7" id="KW-0472">Membrane</keyword>
<dbReference type="PANTHER" id="PTHR31056">
    <property type="entry name" value="TRANSMEMBRANE PROTEIN 179B"/>
    <property type="match status" value="1"/>
</dbReference>
<evidence type="ECO:0008006" key="11">
    <source>
        <dbReference type="Google" id="ProtNLM"/>
    </source>
</evidence>
<comment type="subcellular location">
    <subcellularLocation>
        <location evidence="1">Membrane</location>
        <topology evidence="1">Multi-pass membrane protein</topology>
    </subcellularLocation>
</comment>
<evidence type="ECO:0000256" key="8">
    <source>
        <dbReference type="SAM" id="SignalP"/>
    </source>
</evidence>
<dbReference type="AlphaFoldDB" id="A0AAY4BS13"/>
<proteinExistence type="inferred from homology"/>
<gene>
    <name evidence="9" type="primary">LOC114794697</name>
</gene>
<evidence type="ECO:0000256" key="7">
    <source>
        <dbReference type="SAM" id="Phobius"/>
    </source>
</evidence>
<reference evidence="9 10" key="1">
    <citation type="submission" date="2020-06" db="EMBL/GenBank/DDBJ databases">
        <authorList>
            <consortium name="Wellcome Sanger Institute Data Sharing"/>
        </authorList>
    </citation>
    <scope>NUCLEOTIDE SEQUENCE [LARGE SCALE GENOMIC DNA]</scope>
</reference>
<evidence type="ECO:0000256" key="3">
    <source>
        <dbReference type="ARBA" id="ARBA00022989"/>
    </source>
</evidence>
<keyword evidence="10" id="KW-1185">Reference proteome</keyword>
<feature type="transmembrane region" description="Helical" evidence="7">
    <location>
        <begin position="12"/>
        <end position="35"/>
    </location>
</feature>
<feature type="chain" id="PRO_5044326086" description="Transmembrane protein 179B" evidence="8">
    <location>
        <begin position="18"/>
        <end position="223"/>
    </location>
</feature>
<evidence type="ECO:0000256" key="2">
    <source>
        <dbReference type="ARBA" id="ARBA00022692"/>
    </source>
</evidence>
<evidence type="ECO:0000256" key="5">
    <source>
        <dbReference type="ARBA" id="ARBA00093776"/>
    </source>
</evidence>
<dbReference type="Ensembl" id="ENSDCDT00010029181.1">
    <property type="protein sequence ID" value="ENSDCDP00010023724.1"/>
    <property type="gene ID" value="ENSDCDG00010014901.1"/>
</dbReference>
<feature type="region of interest" description="Disordered" evidence="6">
    <location>
        <begin position="200"/>
        <end position="223"/>
    </location>
</feature>
<dbReference type="GeneTree" id="ENSGT00510000048151"/>
<dbReference type="GeneID" id="114794697"/>
<dbReference type="InterPro" id="IPR059010">
    <property type="entry name" value="TMEM179-179B"/>
</dbReference>
<name>A0AAY4BS13_9TELE</name>
<dbReference type="InterPro" id="IPR029776">
    <property type="entry name" value="TMEM179B"/>
</dbReference>
<sequence>MALPWSLLLELALYASCFVCGIITAASVTITQGALNGKCVLYGSVEYNGSAQIINVGSYSPLSLCYFVSAISVCVAIFCFSLSLYWIYTICMEGEVQRERLWMNVTLCVCGVFLFFLLITGCILKIGLDKLCESLQQKVTNLTRCSDAETKKWASSYDGSEFYTRLQSAQTSVWVNFFCWIIIGILLIFQRRQGNSEFRSGGEDVGASPSETEPFFHRPGQTK</sequence>
<dbReference type="Pfam" id="PF26158">
    <property type="entry name" value="Claudin_TMEM179-179B"/>
    <property type="match status" value="1"/>
</dbReference>
<dbReference type="PANTHER" id="PTHR31056:SF1">
    <property type="entry name" value="TRANSMEMBRANE PROTEIN 179B"/>
    <property type="match status" value="1"/>
</dbReference>
<evidence type="ECO:0000313" key="10">
    <source>
        <dbReference type="Proteomes" id="UP000694580"/>
    </source>
</evidence>
<feature type="transmembrane region" description="Helical" evidence="7">
    <location>
        <begin position="101"/>
        <end position="128"/>
    </location>
</feature>
<reference evidence="9" key="3">
    <citation type="submission" date="2025-09" db="UniProtKB">
        <authorList>
            <consortium name="Ensembl"/>
        </authorList>
    </citation>
    <scope>IDENTIFICATION</scope>
</reference>